<keyword evidence="1" id="KW-1133">Transmembrane helix</keyword>
<evidence type="ECO:0000313" key="4">
    <source>
        <dbReference type="Proteomes" id="UP000193978"/>
    </source>
</evidence>
<gene>
    <name evidence="3" type="ORF">B1812_04770</name>
</gene>
<dbReference type="STRING" id="655015.B1812_04770"/>
<organism evidence="3 4">
    <name type="scientific">Methylocystis bryophila</name>
    <dbReference type="NCBI Taxonomy" id="655015"/>
    <lineage>
        <taxon>Bacteria</taxon>
        <taxon>Pseudomonadati</taxon>
        <taxon>Pseudomonadota</taxon>
        <taxon>Alphaproteobacteria</taxon>
        <taxon>Hyphomicrobiales</taxon>
        <taxon>Methylocystaceae</taxon>
        <taxon>Methylocystis</taxon>
    </lineage>
</organism>
<keyword evidence="3" id="KW-0645">Protease</keyword>
<feature type="transmembrane region" description="Helical" evidence="1">
    <location>
        <begin position="23"/>
        <end position="56"/>
    </location>
</feature>
<reference evidence="3 4" key="1">
    <citation type="submission" date="2017-02" db="EMBL/GenBank/DDBJ databases">
        <authorList>
            <person name="Peterson S.W."/>
        </authorList>
    </citation>
    <scope>NUCLEOTIDE SEQUENCE [LARGE SCALE GENOMIC DNA]</scope>
    <source>
        <strain evidence="3 4">S285</strain>
    </source>
</reference>
<dbReference type="GO" id="GO:0006508">
    <property type="term" value="P:proteolysis"/>
    <property type="evidence" value="ECO:0007669"/>
    <property type="project" value="UniProtKB-KW"/>
</dbReference>
<dbReference type="EMBL" id="CP019948">
    <property type="protein sequence ID" value="ARN80497.1"/>
    <property type="molecule type" value="Genomic_DNA"/>
</dbReference>
<dbReference type="Pfam" id="PF00089">
    <property type="entry name" value="Trypsin"/>
    <property type="match status" value="1"/>
</dbReference>
<keyword evidence="1" id="KW-0812">Transmembrane</keyword>
<sequence length="292" mass="31699">MLKLDPRSFAFESQNDGHRLPRAGLGIALALFAAIGVAATIGAFCAPFSAVVKAALYPRDGRKPMQKTDEERYRGAGVLMCFTDMGTLERAAAAWLIGARQLVVLNAHNFVDRSLLPSHPVENCFFRIRGVDRYFDPGSLKLGVDGNSKSLHITDDWALLRLTEPVPDDIEPQPTPDASFIATGTNMKVVMVSPAGHSNSRLEASLEECSIQTVDAPSEARIRRVRHDCNDGYGGSGSGLFTEDGRLIAMHSASLEMNAKRPFDIETHYGSALLFEGALVEAIKQEAAFPSH</sequence>
<keyword evidence="1" id="KW-0472">Membrane</keyword>
<evidence type="ECO:0000259" key="2">
    <source>
        <dbReference type="Pfam" id="PF00089"/>
    </source>
</evidence>
<dbReference type="AlphaFoldDB" id="A0A1W6MSF8"/>
<accession>A0A1W6MSF8</accession>
<dbReference type="GO" id="GO:0004252">
    <property type="term" value="F:serine-type endopeptidase activity"/>
    <property type="evidence" value="ECO:0007669"/>
    <property type="project" value="InterPro"/>
</dbReference>
<feature type="domain" description="Peptidase S1" evidence="2">
    <location>
        <begin position="153"/>
        <end position="262"/>
    </location>
</feature>
<name>A0A1W6MSF8_9HYPH</name>
<dbReference type="KEGG" id="mbry:B1812_04770"/>
<protein>
    <submittedName>
        <fullName evidence="3">Serine protease</fullName>
    </submittedName>
</protein>
<keyword evidence="4" id="KW-1185">Reference proteome</keyword>
<dbReference type="InterPro" id="IPR009003">
    <property type="entry name" value="Peptidase_S1_PA"/>
</dbReference>
<dbReference type="Proteomes" id="UP000193978">
    <property type="component" value="Chromosome"/>
</dbReference>
<evidence type="ECO:0000256" key="1">
    <source>
        <dbReference type="SAM" id="Phobius"/>
    </source>
</evidence>
<evidence type="ECO:0000313" key="3">
    <source>
        <dbReference type="EMBL" id="ARN80497.1"/>
    </source>
</evidence>
<dbReference type="InterPro" id="IPR001254">
    <property type="entry name" value="Trypsin_dom"/>
</dbReference>
<dbReference type="OrthoDB" id="8436659at2"/>
<dbReference type="SUPFAM" id="SSF50494">
    <property type="entry name" value="Trypsin-like serine proteases"/>
    <property type="match status" value="1"/>
</dbReference>
<proteinExistence type="predicted"/>
<keyword evidence="3" id="KW-0378">Hydrolase</keyword>